<dbReference type="Pfam" id="PF02588">
    <property type="entry name" value="YitT_membrane"/>
    <property type="match status" value="1"/>
</dbReference>
<keyword evidence="2" id="KW-1003">Cell membrane</keyword>
<evidence type="ECO:0000256" key="4">
    <source>
        <dbReference type="ARBA" id="ARBA00022989"/>
    </source>
</evidence>
<evidence type="ECO:0000256" key="2">
    <source>
        <dbReference type="ARBA" id="ARBA00022475"/>
    </source>
</evidence>
<evidence type="ECO:0000313" key="7">
    <source>
        <dbReference type="EMBL" id="MET4562580.1"/>
    </source>
</evidence>
<evidence type="ECO:0000256" key="3">
    <source>
        <dbReference type="ARBA" id="ARBA00022692"/>
    </source>
</evidence>
<comment type="subcellular location">
    <subcellularLocation>
        <location evidence="1">Cell membrane</location>
        <topology evidence="1">Multi-pass membrane protein</topology>
    </subcellularLocation>
</comment>
<gene>
    <name evidence="7" type="ORF">ABIA69_003771</name>
</gene>
<dbReference type="PANTHER" id="PTHR33545">
    <property type="entry name" value="UPF0750 MEMBRANE PROTEIN YITT-RELATED"/>
    <property type="match status" value="1"/>
</dbReference>
<reference evidence="7 8" key="1">
    <citation type="submission" date="2024-06" db="EMBL/GenBank/DDBJ databases">
        <title>Sorghum-associated microbial communities from plants grown in Nebraska, USA.</title>
        <authorList>
            <person name="Schachtman D."/>
        </authorList>
    </citation>
    <scope>NUCLEOTIDE SEQUENCE [LARGE SCALE GENOMIC DNA]</scope>
    <source>
        <strain evidence="7 8">736</strain>
    </source>
</reference>
<evidence type="ECO:0000256" key="5">
    <source>
        <dbReference type="ARBA" id="ARBA00023136"/>
    </source>
</evidence>
<sequence>MIGAIDLSDSQTSALASQAEKPQKKNKARRLIIRTIMVILSAVVMVVGLALFLVPNHIMDGGIITVSNITSHLLSLPLGIFIFVLNLPVIFLGYKQLGKTHALSIGIGITILSVATILLHNLDPYTKDILIATVFGGMILGIGVSIFRSDGTIDDTAILVNLYNEKLALSVGKVITIFNLCMVVGFVKHIMFSVTQRFKSKIIEGRIFLRSLYVNNQYLVLTKKSGVNYGK</sequence>
<feature type="transmembrane region" description="Helical" evidence="6">
    <location>
        <begin position="128"/>
        <end position="147"/>
    </location>
</feature>
<dbReference type="Proteomes" id="UP001549363">
    <property type="component" value="Unassembled WGS sequence"/>
</dbReference>
<dbReference type="EMBL" id="JBEPSB010000022">
    <property type="protein sequence ID" value="MET4562580.1"/>
    <property type="molecule type" value="Genomic_DNA"/>
</dbReference>
<evidence type="ECO:0000313" key="8">
    <source>
        <dbReference type="Proteomes" id="UP001549363"/>
    </source>
</evidence>
<evidence type="ECO:0000256" key="1">
    <source>
        <dbReference type="ARBA" id="ARBA00004651"/>
    </source>
</evidence>
<name>A0ABV2PNP7_9BACI</name>
<feature type="transmembrane region" description="Helical" evidence="6">
    <location>
        <begin position="74"/>
        <end position="94"/>
    </location>
</feature>
<feature type="transmembrane region" description="Helical" evidence="6">
    <location>
        <begin position="101"/>
        <end position="122"/>
    </location>
</feature>
<feature type="transmembrane region" description="Helical" evidence="6">
    <location>
        <begin position="167"/>
        <end position="187"/>
    </location>
</feature>
<keyword evidence="4 6" id="KW-1133">Transmembrane helix</keyword>
<organism evidence="7 8">
    <name type="scientific">Lysinibacillus parviboronicapiens</name>
    <dbReference type="NCBI Taxonomy" id="436516"/>
    <lineage>
        <taxon>Bacteria</taxon>
        <taxon>Bacillati</taxon>
        <taxon>Bacillota</taxon>
        <taxon>Bacilli</taxon>
        <taxon>Bacillales</taxon>
        <taxon>Bacillaceae</taxon>
        <taxon>Lysinibacillus</taxon>
    </lineage>
</organism>
<keyword evidence="3 6" id="KW-0812">Transmembrane</keyword>
<proteinExistence type="predicted"/>
<dbReference type="PANTHER" id="PTHR33545:SF3">
    <property type="entry name" value="UPF0750 MEMBRANE PROTEIN YQFU"/>
    <property type="match status" value="1"/>
</dbReference>
<comment type="caution">
    <text evidence="7">The sequence shown here is derived from an EMBL/GenBank/DDBJ whole genome shotgun (WGS) entry which is preliminary data.</text>
</comment>
<keyword evidence="5 6" id="KW-0472">Membrane</keyword>
<protein>
    <submittedName>
        <fullName evidence="7">Uncharacterized membrane-anchored protein YitT (DUF2179 family)</fullName>
    </submittedName>
</protein>
<accession>A0ABV2PNP7</accession>
<keyword evidence="8" id="KW-1185">Reference proteome</keyword>
<dbReference type="InterPro" id="IPR051461">
    <property type="entry name" value="UPF0750_membrane"/>
</dbReference>
<feature type="transmembrane region" description="Helical" evidence="6">
    <location>
        <begin position="31"/>
        <end position="54"/>
    </location>
</feature>
<dbReference type="InterPro" id="IPR003740">
    <property type="entry name" value="YitT"/>
</dbReference>
<evidence type="ECO:0000256" key="6">
    <source>
        <dbReference type="SAM" id="Phobius"/>
    </source>
</evidence>